<name>A0AAN9FBI4_CROPI</name>
<proteinExistence type="predicted"/>
<dbReference type="Proteomes" id="UP001372338">
    <property type="component" value="Unassembled WGS sequence"/>
</dbReference>
<gene>
    <name evidence="2" type="ORF">RIF29_14559</name>
</gene>
<feature type="region of interest" description="Disordered" evidence="1">
    <location>
        <begin position="1"/>
        <end position="22"/>
    </location>
</feature>
<sequence>MVVDETQNGKEVPPTGSAAGNMGSADLVQQVPLNQGNLNEKNKEENLVASDDNNIYVPRMLVRRYNKRKTTPSKMKENLRAMNYGGKHMEEISQQVENASGSRFESLELQGWAVEDEYCAGPTTSKAAHEETSSRSPFGIARLVDMEDPTCRAHGGGGSITYPKSILLYSQFQPAISTTFSPCGGERLRFNGWWRLLKG</sequence>
<evidence type="ECO:0000313" key="3">
    <source>
        <dbReference type="Proteomes" id="UP001372338"/>
    </source>
</evidence>
<organism evidence="2 3">
    <name type="scientific">Crotalaria pallida</name>
    <name type="common">Smooth rattlebox</name>
    <name type="synonym">Crotalaria striata</name>
    <dbReference type="NCBI Taxonomy" id="3830"/>
    <lineage>
        <taxon>Eukaryota</taxon>
        <taxon>Viridiplantae</taxon>
        <taxon>Streptophyta</taxon>
        <taxon>Embryophyta</taxon>
        <taxon>Tracheophyta</taxon>
        <taxon>Spermatophyta</taxon>
        <taxon>Magnoliopsida</taxon>
        <taxon>eudicotyledons</taxon>
        <taxon>Gunneridae</taxon>
        <taxon>Pentapetalae</taxon>
        <taxon>rosids</taxon>
        <taxon>fabids</taxon>
        <taxon>Fabales</taxon>
        <taxon>Fabaceae</taxon>
        <taxon>Papilionoideae</taxon>
        <taxon>50 kb inversion clade</taxon>
        <taxon>genistoids sensu lato</taxon>
        <taxon>core genistoids</taxon>
        <taxon>Crotalarieae</taxon>
        <taxon>Crotalaria</taxon>
    </lineage>
</organism>
<dbReference type="AlphaFoldDB" id="A0AAN9FBI4"/>
<accession>A0AAN9FBI4</accession>
<comment type="caution">
    <text evidence="2">The sequence shown here is derived from an EMBL/GenBank/DDBJ whole genome shotgun (WGS) entry which is preliminary data.</text>
</comment>
<keyword evidence="3" id="KW-1185">Reference proteome</keyword>
<evidence type="ECO:0000256" key="1">
    <source>
        <dbReference type="SAM" id="MobiDB-lite"/>
    </source>
</evidence>
<evidence type="ECO:0000313" key="2">
    <source>
        <dbReference type="EMBL" id="KAK7273507.1"/>
    </source>
</evidence>
<reference evidence="2 3" key="1">
    <citation type="submission" date="2024-01" db="EMBL/GenBank/DDBJ databases">
        <title>The genomes of 5 underutilized Papilionoideae crops provide insights into root nodulation and disease resistanc.</title>
        <authorList>
            <person name="Yuan L."/>
        </authorList>
    </citation>
    <scope>NUCLEOTIDE SEQUENCE [LARGE SCALE GENOMIC DNA]</scope>
    <source>
        <strain evidence="2">ZHUSHIDOU_FW_LH</strain>
        <tissue evidence="2">Leaf</tissue>
    </source>
</reference>
<dbReference type="EMBL" id="JAYWIO010000003">
    <property type="protein sequence ID" value="KAK7273507.1"/>
    <property type="molecule type" value="Genomic_DNA"/>
</dbReference>
<protein>
    <submittedName>
        <fullName evidence="2">Uncharacterized protein</fullName>
    </submittedName>
</protein>